<reference evidence="2" key="1">
    <citation type="journal article" date="2010" name="Science">
        <title>Plasticity of animal genome architecture unmasked by rapid evolution of a pelagic tunicate.</title>
        <authorList>
            <person name="Denoeud F."/>
            <person name="Henriet S."/>
            <person name="Mungpakdee S."/>
            <person name="Aury J.M."/>
            <person name="Da Silva C."/>
            <person name="Brinkmann H."/>
            <person name="Mikhaleva J."/>
            <person name="Olsen L.C."/>
            <person name="Jubin C."/>
            <person name="Canestro C."/>
            <person name="Bouquet J.M."/>
            <person name="Danks G."/>
            <person name="Poulain J."/>
            <person name="Campsteijn C."/>
            <person name="Adamski M."/>
            <person name="Cross I."/>
            <person name="Yadetie F."/>
            <person name="Muffato M."/>
            <person name="Louis A."/>
            <person name="Butcher S."/>
            <person name="Tsagkogeorga G."/>
            <person name="Konrad A."/>
            <person name="Singh S."/>
            <person name="Jensen M.F."/>
            <person name="Cong E.H."/>
            <person name="Eikeseth-Otteraa H."/>
            <person name="Noel B."/>
            <person name="Anthouard V."/>
            <person name="Porcel B.M."/>
            <person name="Kachouri-Lafond R."/>
            <person name="Nishino A."/>
            <person name="Ugolini M."/>
            <person name="Chourrout P."/>
            <person name="Nishida H."/>
            <person name="Aasland R."/>
            <person name="Huzurbazar S."/>
            <person name="Westhof E."/>
            <person name="Delsuc F."/>
            <person name="Lehrach H."/>
            <person name="Reinhardt R."/>
            <person name="Weissenbach J."/>
            <person name="Roy S.W."/>
            <person name="Artiguenave F."/>
            <person name="Postlethwait J.H."/>
            <person name="Manak J.R."/>
            <person name="Thompson E.M."/>
            <person name="Jaillon O."/>
            <person name="Du Pasquier L."/>
            <person name="Boudinot P."/>
            <person name="Liberles D.A."/>
            <person name="Volff J.N."/>
            <person name="Philippe H."/>
            <person name="Lenhard B."/>
            <person name="Roest Crollius H."/>
            <person name="Wincker P."/>
            <person name="Chourrout D."/>
        </authorList>
    </citation>
    <scope>NUCLEOTIDE SEQUENCE [LARGE SCALE GENOMIC DNA]</scope>
</reference>
<keyword evidence="1" id="KW-0175">Coiled coil</keyword>
<sequence>MEQHSDNQFPTFGKIEHFSQRRIEQQMDEESRLEQKLETIEQRKKYCENAQRKNELAWANNNSLNLPANH</sequence>
<evidence type="ECO:0000313" key="3">
    <source>
        <dbReference type="Proteomes" id="UP000001307"/>
    </source>
</evidence>
<evidence type="ECO:0000313" key="2">
    <source>
        <dbReference type="EMBL" id="CBY17998.1"/>
    </source>
</evidence>
<dbReference type="InParanoid" id="E4X2Z5"/>
<feature type="coiled-coil region" evidence="1">
    <location>
        <begin position="23"/>
        <end position="50"/>
    </location>
</feature>
<organism evidence="2">
    <name type="scientific">Oikopleura dioica</name>
    <name type="common">Tunicate</name>
    <dbReference type="NCBI Taxonomy" id="34765"/>
    <lineage>
        <taxon>Eukaryota</taxon>
        <taxon>Metazoa</taxon>
        <taxon>Chordata</taxon>
        <taxon>Tunicata</taxon>
        <taxon>Appendicularia</taxon>
        <taxon>Copelata</taxon>
        <taxon>Oikopleuridae</taxon>
        <taxon>Oikopleura</taxon>
    </lineage>
</organism>
<dbReference type="AlphaFoldDB" id="E4X2Z5"/>
<dbReference type="EMBL" id="FN653023">
    <property type="protein sequence ID" value="CBY17998.1"/>
    <property type="molecule type" value="Genomic_DNA"/>
</dbReference>
<dbReference type="OrthoDB" id="10444302at2759"/>
<name>E4X2Z5_OIKDI</name>
<keyword evidence="3" id="KW-1185">Reference proteome</keyword>
<proteinExistence type="predicted"/>
<gene>
    <name evidence="2" type="ORF">GSOID_T00017628001</name>
</gene>
<accession>E4X2Z5</accession>
<protein>
    <submittedName>
        <fullName evidence="2">Uncharacterized protein</fullName>
    </submittedName>
</protein>
<dbReference type="Proteomes" id="UP000001307">
    <property type="component" value="Unassembled WGS sequence"/>
</dbReference>
<evidence type="ECO:0000256" key="1">
    <source>
        <dbReference type="SAM" id="Coils"/>
    </source>
</evidence>